<dbReference type="EMBL" id="SRLO01003423">
    <property type="protein sequence ID" value="TNN31485.1"/>
    <property type="molecule type" value="Genomic_DNA"/>
</dbReference>
<protein>
    <submittedName>
        <fullName evidence="2">Uncharacterized protein</fullName>
    </submittedName>
</protein>
<feature type="region of interest" description="Disordered" evidence="1">
    <location>
        <begin position="1"/>
        <end position="48"/>
    </location>
</feature>
<dbReference type="AlphaFoldDB" id="A0A4Z2ERM3"/>
<evidence type="ECO:0000256" key="1">
    <source>
        <dbReference type="SAM" id="MobiDB-lite"/>
    </source>
</evidence>
<evidence type="ECO:0000313" key="2">
    <source>
        <dbReference type="EMBL" id="TNN31485.1"/>
    </source>
</evidence>
<comment type="caution">
    <text evidence="2">The sequence shown here is derived from an EMBL/GenBank/DDBJ whole genome shotgun (WGS) entry which is preliminary data.</text>
</comment>
<name>A0A4Z2ERM3_9TELE</name>
<gene>
    <name evidence="2" type="ORF">EYF80_058364</name>
</gene>
<accession>A0A4Z2ERM3</accession>
<proteinExistence type="predicted"/>
<dbReference type="Proteomes" id="UP000314294">
    <property type="component" value="Unassembled WGS sequence"/>
</dbReference>
<organism evidence="2 3">
    <name type="scientific">Liparis tanakae</name>
    <name type="common">Tanaka's snailfish</name>
    <dbReference type="NCBI Taxonomy" id="230148"/>
    <lineage>
        <taxon>Eukaryota</taxon>
        <taxon>Metazoa</taxon>
        <taxon>Chordata</taxon>
        <taxon>Craniata</taxon>
        <taxon>Vertebrata</taxon>
        <taxon>Euteleostomi</taxon>
        <taxon>Actinopterygii</taxon>
        <taxon>Neopterygii</taxon>
        <taxon>Teleostei</taxon>
        <taxon>Neoteleostei</taxon>
        <taxon>Acanthomorphata</taxon>
        <taxon>Eupercaria</taxon>
        <taxon>Perciformes</taxon>
        <taxon>Cottioidei</taxon>
        <taxon>Cottales</taxon>
        <taxon>Liparidae</taxon>
        <taxon>Liparis</taxon>
    </lineage>
</organism>
<reference evidence="2 3" key="1">
    <citation type="submission" date="2019-03" db="EMBL/GenBank/DDBJ databases">
        <title>First draft genome of Liparis tanakae, snailfish: a comprehensive survey of snailfish specific genes.</title>
        <authorList>
            <person name="Kim W."/>
            <person name="Song I."/>
            <person name="Jeong J.-H."/>
            <person name="Kim D."/>
            <person name="Kim S."/>
            <person name="Ryu S."/>
            <person name="Song J.Y."/>
            <person name="Lee S.K."/>
        </authorList>
    </citation>
    <scope>NUCLEOTIDE SEQUENCE [LARGE SCALE GENOMIC DNA]</scope>
    <source>
        <tissue evidence="2">Muscle</tissue>
    </source>
</reference>
<evidence type="ECO:0000313" key="3">
    <source>
        <dbReference type="Proteomes" id="UP000314294"/>
    </source>
</evidence>
<keyword evidence="3" id="KW-1185">Reference proteome</keyword>
<sequence>MTEGSRASPASRRTDDSTGEHLSRKDRFPRHATSAVGLRSHTSASACA</sequence>
<feature type="compositionally biased region" description="Basic and acidic residues" evidence="1">
    <location>
        <begin position="12"/>
        <end position="26"/>
    </location>
</feature>